<protein>
    <submittedName>
        <fullName evidence="6">LysR family transcriptional regulator</fullName>
    </submittedName>
</protein>
<organism evidence="6 7">
    <name type="scientific">Pigmentiphaga soli</name>
    <dbReference type="NCBI Taxonomy" id="1007095"/>
    <lineage>
        <taxon>Bacteria</taxon>
        <taxon>Pseudomonadati</taxon>
        <taxon>Pseudomonadota</taxon>
        <taxon>Betaproteobacteria</taxon>
        <taxon>Burkholderiales</taxon>
        <taxon>Alcaligenaceae</taxon>
        <taxon>Pigmentiphaga</taxon>
    </lineage>
</organism>
<dbReference type="RefSeq" id="WP_345248068.1">
    <property type="nucleotide sequence ID" value="NZ_BAABFO010000006.1"/>
</dbReference>
<reference evidence="7" key="1">
    <citation type="journal article" date="2019" name="Int. J. Syst. Evol. Microbiol.">
        <title>The Global Catalogue of Microorganisms (GCM) 10K type strain sequencing project: providing services to taxonomists for standard genome sequencing and annotation.</title>
        <authorList>
            <consortium name="The Broad Institute Genomics Platform"/>
            <consortium name="The Broad Institute Genome Sequencing Center for Infectious Disease"/>
            <person name="Wu L."/>
            <person name="Ma J."/>
        </authorList>
    </citation>
    <scope>NUCLEOTIDE SEQUENCE [LARGE SCALE GENOMIC DNA]</scope>
    <source>
        <strain evidence="7">JCM 17666</strain>
    </source>
</reference>
<dbReference type="PANTHER" id="PTHR30537">
    <property type="entry name" value="HTH-TYPE TRANSCRIPTIONAL REGULATOR"/>
    <property type="match status" value="1"/>
</dbReference>
<dbReference type="CDD" id="cd08422">
    <property type="entry name" value="PBP2_CrgA_like"/>
    <property type="match status" value="1"/>
</dbReference>
<evidence type="ECO:0000256" key="2">
    <source>
        <dbReference type="ARBA" id="ARBA00023015"/>
    </source>
</evidence>
<accession>A0ABP8GSC9</accession>
<proteinExistence type="inferred from homology"/>
<dbReference type="EMBL" id="BAABFO010000006">
    <property type="protein sequence ID" value="GAA4329266.1"/>
    <property type="molecule type" value="Genomic_DNA"/>
</dbReference>
<dbReference type="PROSITE" id="PS50931">
    <property type="entry name" value="HTH_LYSR"/>
    <property type="match status" value="1"/>
</dbReference>
<sequence length="305" mass="33331">MNAIEQLACMAAFARVVDTMSYTRAAAALGVSKSAVSKDVARLEEALGVTLLRRTTRRIDVTEVGRAYYDYCARLLAEQRSANAFVRQYADEAAGNLRVAAPVTFGNRTVAPALCEFVGRNVHVQADLELTDRIVDPRQEELDVAVVIARELPEGLQARALMPIEWGLYASPAYLDGAPPVRQPDDLRRHGFLSFQGPAHWPALPLRKGRRAVELKVRPLMRANNSTALLRAAQAGLGVAYLPRYVVGDAVADGSLRRLLPDWLSDASTAYAACAPARFLVPRVRLFVDTLAEYCAGEARRLADG</sequence>
<comment type="caution">
    <text evidence="6">The sequence shown here is derived from an EMBL/GenBank/DDBJ whole genome shotgun (WGS) entry which is preliminary data.</text>
</comment>
<comment type="similarity">
    <text evidence="1">Belongs to the LysR transcriptional regulatory family.</text>
</comment>
<dbReference type="Proteomes" id="UP001501671">
    <property type="component" value="Unassembled WGS sequence"/>
</dbReference>
<evidence type="ECO:0000256" key="3">
    <source>
        <dbReference type="ARBA" id="ARBA00023125"/>
    </source>
</evidence>
<keyword evidence="7" id="KW-1185">Reference proteome</keyword>
<dbReference type="PRINTS" id="PR00039">
    <property type="entry name" value="HTHLYSR"/>
</dbReference>
<dbReference type="InterPro" id="IPR000847">
    <property type="entry name" value="LysR_HTH_N"/>
</dbReference>
<feature type="domain" description="HTH lysR-type" evidence="5">
    <location>
        <begin position="1"/>
        <end position="62"/>
    </location>
</feature>
<keyword evidence="4" id="KW-0804">Transcription</keyword>
<dbReference type="InterPro" id="IPR005119">
    <property type="entry name" value="LysR_subst-bd"/>
</dbReference>
<dbReference type="Pfam" id="PF00126">
    <property type="entry name" value="HTH_1"/>
    <property type="match status" value="1"/>
</dbReference>
<evidence type="ECO:0000313" key="7">
    <source>
        <dbReference type="Proteomes" id="UP001501671"/>
    </source>
</evidence>
<keyword evidence="3" id="KW-0238">DNA-binding</keyword>
<evidence type="ECO:0000313" key="6">
    <source>
        <dbReference type="EMBL" id="GAA4329266.1"/>
    </source>
</evidence>
<evidence type="ECO:0000259" key="5">
    <source>
        <dbReference type="PROSITE" id="PS50931"/>
    </source>
</evidence>
<gene>
    <name evidence="6" type="ORF">GCM10023144_15850</name>
</gene>
<evidence type="ECO:0000256" key="4">
    <source>
        <dbReference type="ARBA" id="ARBA00023163"/>
    </source>
</evidence>
<dbReference type="SUPFAM" id="SSF46785">
    <property type="entry name" value="Winged helix' DNA-binding domain"/>
    <property type="match status" value="1"/>
</dbReference>
<dbReference type="Pfam" id="PF03466">
    <property type="entry name" value="LysR_substrate"/>
    <property type="match status" value="1"/>
</dbReference>
<dbReference type="InterPro" id="IPR036388">
    <property type="entry name" value="WH-like_DNA-bd_sf"/>
</dbReference>
<dbReference type="Gene3D" id="3.40.190.290">
    <property type="match status" value="1"/>
</dbReference>
<evidence type="ECO:0000256" key="1">
    <source>
        <dbReference type="ARBA" id="ARBA00009437"/>
    </source>
</evidence>
<dbReference type="SUPFAM" id="SSF53850">
    <property type="entry name" value="Periplasmic binding protein-like II"/>
    <property type="match status" value="1"/>
</dbReference>
<name>A0ABP8GSC9_9BURK</name>
<keyword evidence="2" id="KW-0805">Transcription regulation</keyword>
<dbReference type="Gene3D" id="1.10.10.10">
    <property type="entry name" value="Winged helix-like DNA-binding domain superfamily/Winged helix DNA-binding domain"/>
    <property type="match status" value="1"/>
</dbReference>
<dbReference type="InterPro" id="IPR058163">
    <property type="entry name" value="LysR-type_TF_proteobact-type"/>
</dbReference>
<dbReference type="PANTHER" id="PTHR30537:SF35">
    <property type="entry name" value="TRANSCRIPTIONAL REGULATORY PROTEIN"/>
    <property type="match status" value="1"/>
</dbReference>
<dbReference type="InterPro" id="IPR036390">
    <property type="entry name" value="WH_DNA-bd_sf"/>
</dbReference>